<evidence type="ECO:0000313" key="3">
    <source>
        <dbReference type="EMBL" id="CAF1008318.1"/>
    </source>
</evidence>
<feature type="chain" id="PRO_5036223142" evidence="1">
    <location>
        <begin position="20"/>
        <end position="154"/>
    </location>
</feature>
<accession>A0A813UIJ0</accession>
<organism evidence="2 4">
    <name type="scientific">Adineta ricciae</name>
    <name type="common">Rotifer</name>
    <dbReference type="NCBI Taxonomy" id="249248"/>
    <lineage>
        <taxon>Eukaryota</taxon>
        <taxon>Metazoa</taxon>
        <taxon>Spiralia</taxon>
        <taxon>Gnathifera</taxon>
        <taxon>Rotifera</taxon>
        <taxon>Eurotatoria</taxon>
        <taxon>Bdelloidea</taxon>
        <taxon>Adinetida</taxon>
        <taxon>Adinetidae</taxon>
        <taxon>Adineta</taxon>
    </lineage>
</organism>
<dbReference type="EMBL" id="CAJNOR010000180">
    <property type="protein sequence ID" value="CAF0830007.1"/>
    <property type="molecule type" value="Genomic_DNA"/>
</dbReference>
<proteinExistence type="predicted"/>
<reference evidence="2" key="1">
    <citation type="submission" date="2021-02" db="EMBL/GenBank/DDBJ databases">
        <authorList>
            <person name="Nowell W R."/>
        </authorList>
    </citation>
    <scope>NUCLEOTIDE SEQUENCE</scope>
</reference>
<keyword evidence="4" id="KW-1185">Reference proteome</keyword>
<protein>
    <submittedName>
        <fullName evidence="2">Uncharacterized protein</fullName>
    </submittedName>
</protein>
<dbReference type="OrthoDB" id="10020297at2759"/>
<evidence type="ECO:0000313" key="4">
    <source>
        <dbReference type="Proteomes" id="UP000663828"/>
    </source>
</evidence>
<evidence type="ECO:0000313" key="2">
    <source>
        <dbReference type="EMBL" id="CAF0830007.1"/>
    </source>
</evidence>
<dbReference type="Proteomes" id="UP000663828">
    <property type="component" value="Unassembled WGS sequence"/>
</dbReference>
<dbReference type="EMBL" id="CAJNOJ010000064">
    <property type="protein sequence ID" value="CAF1008318.1"/>
    <property type="molecule type" value="Genomic_DNA"/>
</dbReference>
<evidence type="ECO:0000256" key="1">
    <source>
        <dbReference type="SAM" id="SignalP"/>
    </source>
</evidence>
<keyword evidence="1" id="KW-0732">Signal</keyword>
<sequence length="154" mass="17486">MQSSWKYLFLFSLLHSAYGNFEKEDVSSISSGLSFGMCRGYCQQFVNATNNPMQLSAMKQPNFADVSFPPLRQTFSFSSNQWEELLALVSPKVFSKLGDTIGCPGCADGGIEWIQIDWKDGSKRVTFESRRAIKGIEGLIDKLRKMREEYLPQF</sequence>
<gene>
    <name evidence="3" type="ORF">EDS130_LOCUS15252</name>
    <name evidence="2" type="ORF">XAT740_LOCUS4410</name>
</gene>
<dbReference type="AlphaFoldDB" id="A0A813UIJ0"/>
<feature type="signal peptide" evidence="1">
    <location>
        <begin position="1"/>
        <end position="19"/>
    </location>
</feature>
<name>A0A813UIJ0_ADIRI</name>
<dbReference type="Proteomes" id="UP000663852">
    <property type="component" value="Unassembled WGS sequence"/>
</dbReference>
<comment type="caution">
    <text evidence="2">The sequence shown here is derived from an EMBL/GenBank/DDBJ whole genome shotgun (WGS) entry which is preliminary data.</text>
</comment>